<dbReference type="AlphaFoldDB" id="A0A6J7HJB2"/>
<reference evidence="1" key="1">
    <citation type="submission" date="2020-05" db="EMBL/GenBank/DDBJ databases">
        <authorList>
            <person name="Chiriac C."/>
            <person name="Salcher M."/>
            <person name="Ghai R."/>
            <person name="Kavagutti S V."/>
        </authorList>
    </citation>
    <scope>NUCLEOTIDE SEQUENCE</scope>
</reference>
<name>A0A6J7HJB2_9ZZZZ</name>
<sequence>MRVTLRHFAAPLCTVAVAAALLAGGAQAVHAAPLRLGPIRDRILPPGAARAAQAGTLVSITTPSGVTLPVTIDTRLGAAGTVAAQRYADILDGLPHGDELAELRMTLVPSAEVNARCGGSDSSGILACYSPSASRMILPGDGVDPAGGYSIEYVLTHEYGHHIAANRSNAPMTALDYGPKRWSSYELVCDKVGQGRLFPGDQGANYLRDPGESWAETYARLTYPDEPWRFSTLLEPDAGALVAASLDVSDPWTGGKTRTFRSTLTRSGATSRSFAITLRLDGRLAVRLHGPRGAQYDLRMSSLGVVRTRTRTRGAQDSIVYGNACREAREERVTLTVLRRSGSRGGAFRLTVAYAG</sequence>
<organism evidence="1">
    <name type="scientific">freshwater metagenome</name>
    <dbReference type="NCBI Taxonomy" id="449393"/>
    <lineage>
        <taxon>unclassified sequences</taxon>
        <taxon>metagenomes</taxon>
        <taxon>ecological metagenomes</taxon>
    </lineage>
</organism>
<accession>A0A6J7HJB2</accession>
<evidence type="ECO:0000313" key="1">
    <source>
        <dbReference type="EMBL" id="CAB4921111.1"/>
    </source>
</evidence>
<protein>
    <submittedName>
        <fullName evidence="1">Unannotated protein</fullName>
    </submittedName>
</protein>
<dbReference type="EMBL" id="CAFBMX010000002">
    <property type="protein sequence ID" value="CAB4921111.1"/>
    <property type="molecule type" value="Genomic_DNA"/>
</dbReference>
<proteinExistence type="predicted"/>
<gene>
    <name evidence="1" type="ORF">UFOPK3674_00559</name>
</gene>